<name>A0A8S3BG20_9BILA</name>
<evidence type="ECO:0000313" key="2">
    <source>
        <dbReference type="EMBL" id="CAF4827922.1"/>
    </source>
</evidence>
<gene>
    <name evidence="2" type="ORF">BYL167_LOCUS49280</name>
    <name evidence="3" type="ORF">SMN809_LOCUS51097</name>
</gene>
<proteinExistence type="predicted"/>
<sequence length="80" mass="9040">STSADNLTLTPIQDTIADHPHLLNISFLTSTPLKLANHQARSSNHQENQNHETIRTIYHTATNQLPVSTNNNQYDYSTRL</sequence>
<dbReference type="Proteomes" id="UP000676336">
    <property type="component" value="Unassembled WGS sequence"/>
</dbReference>
<protein>
    <submittedName>
        <fullName evidence="2">Uncharacterized protein</fullName>
    </submittedName>
</protein>
<organism evidence="2 4">
    <name type="scientific">Rotaria magnacalcarata</name>
    <dbReference type="NCBI Taxonomy" id="392030"/>
    <lineage>
        <taxon>Eukaryota</taxon>
        <taxon>Metazoa</taxon>
        <taxon>Spiralia</taxon>
        <taxon>Gnathifera</taxon>
        <taxon>Rotifera</taxon>
        <taxon>Eurotatoria</taxon>
        <taxon>Bdelloidea</taxon>
        <taxon>Philodinida</taxon>
        <taxon>Philodinidae</taxon>
        <taxon>Rotaria</taxon>
    </lineage>
</organism>
<feature type="non-terminal residue" evidence="2">
    <location>
        <position position="80"/>
    </location>
</feature>
<dbReference type="AlphaFoldDB" id="A0A8S3BG20"/>
<evidence type="ECO:0000313" key="3">
    <source>
        <dbReference type="EMBL" id="CAF4887179.1"/>
    </source>
</evidence>
<dbReference type="EMBL" id="CAJOBI010170537">
    <property type="protein sequence ID" value="CAF4887179.1"/>
    <property type="molecule type" value="Genomic_DNA"/>
</dbReference>
<dbReference type="Proteomes" id="UP000681967">
    <property type="component" value="Unassembled WGS sequence"/>
</dbReference>
<evidence type="ECO:0000256" key="1">
    <source>
        <dbReference type="SAM" id="MobiDB-lite"/>
    </source>
</evidence>
<reference evidence="2" key="1">
    <citation type="submission" date="2021-02" db="EMBL/GenBank/DDBJ databases">
        <authorList>
            <person name="Nowell W R."/>
        </authorList>
    </citation>
    <scope>NUCLEOTIDE SEQUENCE</scope>
</reference>
<feature type="non-terminal residue" evidence="2">
    <location>
        <position position="1"/>
    </location>
</feature>
<accession>A0A8S3BG20</accession>
<feature type="region of interest" description="Disordered" evidence="1">
    <location>
        <begin position="60"/>
        <end position="80"/>
    </location>
</feature>
<dbReference type="EMBL" id="CAJOBH010146249">
    <property type="protein sequence ID" value="CAF4827922.1"/>
    <property type="molecule type" value="Genomic_DNA"/>
</dbReference>
<comment type="caution">
    <text evidence="2">The sequence shown here is derived from an EMBL/GenBank/DDBJ whole genome shotgun (WGS) entry which is preliminary data.</text>
</comment>
<evidence type="ECO:0000313" key="4">
    <source>
        <dbReference type="Proteomes" id="UP000681967"/>
    </source>
</evidence>